<sequence>MSKLTLYFIRHAEKPEGSWPGPGLTLDGTKDKESLVIRGWQRAGAWAALFGAGLDEGTYAKPAAVYAATPGTTVNKGPSKRPFETASPLAARLGLEVPNTTYGKGQEAALVQELLTLSGVVLVCWEHQAIVESIIPLLPVRRGKPPTAWPEDRFDVVLRFKRKEGGKGDGFAFKELYPRLLAGDSDTPL</sequence>
<evidence type="ECO:0000313" key="1">
    <source>
        <dbReference type="EMBL" id="ASG23871.1"/>
    </source>
</evidence>
<name>A0A248JZG7_9PROT</name>
<accession>A0A248JZG7</accession>
<dbReference type="AlphaFoldDB" id="A0A248JZG7"/>
<proteinExistence type="predicted"/>
<organism evidence="1 2">
    <name type="scientific">Nitrospirillum viridazoti CBAmc</name>
    <dbReference type="NCBI Taxonomy" id="1441467"/>
    <lineage>
        <taxon>Bacteria</taxon>
        <taxon>Pseudomonadati</taxon>
        <taxon>Pseudomonadota</taxon>
        <taxon>Alphaproteobacteria</taxon>
        <taxon>Rhodospirillales</taxon>
        <taxon>Azospirillaceae</taxon>
        <taxon>Nitrospirillum</taxon>
        <taxon>Nitrospirillum viridazoti</taxon>
    </lineage>
</organism>
<keyword evidence="2" id="KW-1185">Reference proteome</keyword>
<dbReference type="KEGG" id="nao:Y958_23210"/>
<dbReference type="EMBL" id="CP022112">
    <property type="protein sequence ID" value="ASG23871.1"/>
    <property type="molecule type" value="Genomic_DNA"/>
</dbReference>
<gene>
    <name evidence="1" type="ORF">Y958_23210</name>
</gene>
<evidence type="ECO:0000313" key="2">
    <source>
        <dbReference type="Proteomes" id="UP000197153"/>
    </source>
</evidence>
<dbReference type="RefSeq" id="WP_088874336.1">
    <property type="nucleotide sequence ID" value="NZ_CP022112.1"/>
</dbReference>
<reference evidence="1 2" key="1">
    <citation type="submission" date="2017-06" db="EMBL/GenBank/DDBJ databases">
        <title>Complete genome sequence of Nitrospirillum amazonense strain CBAmC, an endophytic nitrogen-fixing and plant growth-promoting bacterium, isolated from sugarcane.</title>
        <authorList>
            <person name="Schwab S."/>
            <person name="dos Santos Teixeira K.R."/>
            <person name="Simoes Araujo J.L."/>
            <person name="Soares Vidal M."/>
            <person name="Borges de Freitas H.R."/>
            <person name="Rivello Crivelaro A.L."/>
            <person name="Bueno de Camargo Nunes A."/>
            <person name="dos Santos C.M."/>
            <person name="Palmeira da Silva Rosa D."/>
            <person name="da Silva Padilha D."/>
            <person name="da Silva E."/>
            <person name="Araujo Terra L."/>
            <person name="Soares Mendes V."/>
            <person name="Farinelli L."/>
            <person name="Magalhaes Cruz L."/>
            <person name="Baldani J.I."/>
        </authorList>
    </citation>
    <scope>NUCLEOTIDE SEQUENCE [LARGE SCALE GENOMIC DNA]</scope>
    <source>
        <strain evidence="1 2">CBAmC</strain>
    </source>
</reference>
<dbReference type="Proteomes" id="UP000197153">
    <property type="component" value="Chromosome 3"/>
</dbReference>
<protein>
    <submittedName>
        <fullName evidence="1">Histidine phosphatase family protein</fullName>
    </submittedName>
</protein>